<evidence type="ECO:0000259" key="3">
    <source>
        <dbReference type="SMART" id="SM00099"/>
    </source>
</evidence>
<dbReference type="InterPro" id="IPR036054">
    <property type="entry name" value="BTG-like_sf"/>
</dbReference>
<dbReference type="Pfam" id="PF07742">
    <property type="entry name" value="BTG"/>
    <property type="match status" value="1"/>
</dbReference>
<dbReference type="OrthoDB" id="19928at2759"/>
<dbReference type="PANTHER" id="PTHR22978:SF44">
    <property type="entry name" value="PROTEIN BTG3-LIKE PROTEIN"/>
    <property type="match status" value="1"/>
</dbReference>
<sequence length="98" mass="11595">YCLSLFPKSAVITLDAITAAVIFLVRLIERSENFNQEQLEDFKEGLTQMLVERFETHWFPDQPCRGQGYRCIRINERDFRDATLERETVACRFLSMRT</sequence>
<dbReference type="InterPro" id="IPR033332">
    <property type="entry name" value="BTG"/>
</dbReference>
<feature type="non-terminal residue" evidence="4">
    <location>
        <position position="1"/>
    </location>
</feature>
<dbReference type="EMBL" id="BLKM01012984">
    <property type="protein sequence ID" value="GFG38264.1"/>
    <property type="molecule type" value="Genomic_DNA"/>
</dbReference>
<dbReference type="Gene3D" id="3.90.640.90">
    <property type="entry name" value="Anti-proliferative protein, N-terminal domain"/>
    <property type="match status" value="1"/>
</dbReference>
<organism evidence="4 5">
    <name type="scientific">Coptotermes formosanus</name>
    <name type="common">Formosan subterranean termite</name>
    <dbReference type="NCBI Taxonomy" id="36987"/>
    <lineage>
        <taxon>Eukaryota</taxon>
        <taxon>Metazoa</taxon>
        <taxon>Ecdysozoa</taxon>
        <taxon>Arthropoda</taxon>
        <taxon>Hexapoda</taxon>
        <taxon>Insecta</taxon>
        <taxon>Pterygota</taxon>
        <taxon>Neoptera</taxon>
        <taxon>Polyneoptera</taxon>
        <taxon>Dictyoptera</taxon>
        <taxon>Blattodea</taxon>
        <taxon>Blattoidea</taxon>
        <taxon>Termitoidae</taxon>
        <taxon>Rhinotermitidae</taxon>
        <taxon>Coptotermes</taxon>
    </lineage>
</organism>
<comment type="similarity">
    <text evidence="1">Belongs to the BTG family.</text>
</comment>
<dbReference type="InParanoid" id="A0A6L2Q1A2"/>
<gene>
    <name evidence="4" type="ORF">Cfor_08916</name>
</gene>
<reference evidence="5" key="1">
    <citation type="submission" date="2020-01" db="EMBL/GenBank/DDBJ databases">
        <title>Draft genome sequence of the Termite Coptotermes fromosanus.</title>
        <authorList>
            <person name="Itakura S."/>
            <person name="Yosikawa Y."/>
            <person name="Umezawa K."/>
        </authorList>
    </citation>
    <scope>NUCLEOTIDE SEQUENCE [LARGE SCALE GENOMIC DNA]</scope>
</reference>
<dbReference type="GO" id="GO:0005737">
    <property type="term" value="C:cytoplasm"/>
    <property type="evidence" value="ECO:0007669"/>
    <property type="project" value="TreeGrafter"/>
</dbReference>
<dbReference type="AlphaFoldDB" id="A0A6L2Q1A2"/>
<dbReference type="PANTHER" id="PTHR22978">
    <property type="entry name" value="B-CELL TRANSLOCATION GENE"/>
    <property type="match status" value="1"/>
</dbReference>
<accession>A0A6L2Q1A2</accession>
<dbReference type="SMART" id="SM00099">
    <property type="entry name" value="btg1"/>
    <property type="match status" value="1"/>
</dbReference>
<dbReference type="Proteomes" id="UP000502823">
    <property type="component" value="Unassembled WGS sequence"/>
</dbReference>
<evidence type="ECO:0000313" key="4">
    <source>
        <dbReference type="EMBL" id="GFG38264.1"/>
    </source>
</evidence>
<feature type="transmembrane region" description="Helical" evidence="2">
    <location>
        <begin position="6"/>
        <end position="28"/>
    </location>
</feature>
<evidence type="ECO:0000256" key="2">
    <source>
        <dbReference type="SAM" id="Phobius"/>
    </source>
</evidence>
<feature type="domain" description="Anti-proliferative protein" evidence="3">
    <location>
        <begin position="17"/>
        <end position="96"/>
    </location>
</feature>
<dbReference type="SUPFAM" id="SSF160696">
    <property type="entry name" value="BTG domain-like"/>
    <property type="match status" value="1"/>
</dbReference>
<proteinExistence type="inferred from homology"/>
<comment type="caution">
    <text evidence="4">The sequence shown here is derived from an EMBL/GenBank/DDBJ whole genome shotgun (WGS) entry which is preliminary data.</text>
</comment>
<keyword evidence="2" id="KW-0812">Transmembrane</keyword>
<dbReference type="GO" id="GO:0005634">
    <property type="term" value="C:nucleus"/>
    <property type="evidence" value="ECO:0007669"/>
    <property type="project" value="TreeGrafter"/>
</dbReference>
<evidence type="ECO:0000313" key="5">
    <source>
        <dbReference type="Proteomes" id="UP000502823"/>
    </source>
</evidence>
<keyword evidence="5" id="KW-1185">Reference proteome</keyword>
<dbReference type="PRINTS" id="PR00310">
    <property type="entry name" value="ANTIPRLFBTG1"/>
</dbReference>
<keyword evidence="2" id="KW-1133">Transmembrane helix</keyword>
<protein>
    <recommendedName>
        <fullName evidence="3">Anti-proliferative protein domain-containing protein</fullName>
    </recommendedName>
</protein>
<dbReference type="InterPro" id="IPR002087">
    <property type="entry name" value="Anti_prolifrtn"/>
</dbReference>
<evidence type="ECO:0000256" key="1">
    <source>
        <dbReference type="ARBA" id="ARBA00007989"/>
    </source>
</evidence>
<name>A0A6L2Q1A2_COPFO</name>
<keyword evidence="2" id="KW-0472">Membrane</keyword>